<dbReference type="AlphaFoldDB" id="A0A1D9PVC0"/>
<organism evidence="2 3">
    <name type="scientific">Sclerotinia sclerotiorum (strain ATCC 18683 / 1980 / Ss-1)</name>
    <name type="common">White mold</name>
    <name type="synonym">Whetzelinia sclerotiorum</name>
    <dbReference type="NCBI Taxonomy" id="665079"/>
    <lineage>
        <taxon>Eukaryota</taxon>
        <taxon>Fungi</taxon>
        <taxon>Dikarya</taxon>
        <taxon>Ascomycota</taxon>
        <taxon>Pezizomycotina</taxon>
        <taxon>Leotiomycetes</taxon>
        <taxon>Helotiales</taxon>
        <taxon>Sclerotiniaceae</taxon>
        <taxon>Sclerotinia</taxon>
    </lineage>
</organism>
<dbReference type="EMBL" id="CP017814">
    <property type="protein sequence ID" value="APA06233.1"/>
    <property type="molecule type" value="Genomic_DNA"/>
</dbReference>
<dbReference type="VEuPathDB" id="FungiDB:sscle_01g010030"/>
<proteinExistence type="predicted"/>
<dbReference type="FunFam" id="3.40.50.1110:FF:000098">
    <property type="entry name" value="Uncharacterized protein"/>
    <property type="match status" value="1"/>
</dbReference>
<dbReference type="PANTHER" id="PTHR30383:SF19">
    <property type="entry name" value="FIBRONECTIN TYPE-III DOMAIN-CONTAINING PROTEIN"/>
    <property type="match status" value="1"/>
</dbReference>
<dbReference type="InterPro" id="IPR013830">
    <property type="entry name" value="SGNH_hydro"/>
</dbReference>
<dbReference type="PANTHER" id="PTHR30383">
    <property type="entry name" value="THIOESTERASE 1/PROTEASE 1/LYSOPHOSPHOLIPASE L1"/>
    <property type="match status" value="1"/>
</dbReference>
<dbReference type="InterPro" id="IPR051532">
    <property type="entry name" value="Ester_Hydrolysis_Enzymes"/>
</dbReference>
<dbReference type="Pfam" id="PF13472">
    <property type="entry name" value="Lipase_GDSL_2"/>
    <property type="match status" value="1"/>
</dbReference>
<evidence type="ECO:0000313" key="2">
    <source>
        <dbReference type="EMBL" id="APA06233.1"/>
    </source>
</evidence>
<dbReference type="Proteomes" id="UP000177798">
    <property type="component" value="Chromosome 1"/>
</dbReference>
<dbReference type="SUPFAM" id="SSF52266">
    <property type="entry name" value="SGNH hydrolase"/>
    <property type="match status" value="1"/>
</dbReference>
<feature type="domain" description="SGNH hydrolase-type esterase" evidence="1">
    <location>
        <begin position="26"/>
        <end position="204"/>
    </location>
</feature>
<accession>A0A1D9PVC0</accession>
<protein>
    <recommendedName>
        <fullName evidence="1">SGNH hydrolase-type esterase domain-containing protein</fullName>
    </recommendedName>
</protein>
<dbReference type="CDD" id="cd00229">
    <property type="entry name" value="SGNH_hydrolase"/>
    <property type="match status" value="1"/>
</dbReference>
<dbReference type="OrthoDB" id="408760at2759"/>
<sequence length="238" mass="26823">MSDSASKQPSQAPTATDKLSPLRILCLGDSLTEGYSQYGTQFYPYSKWMKEVLGEKWPDREIEVITDGISGDLLTLPGGFKRRMERHFPSTPPITHTIILGGTNDLAYNRPVQTLYAVFETLVFTPLSNASKVLIMTIPGCHVRAKVLDQKREELNDLLVYNLGRKNNVSTFDLRGKMPYHNMESNKRAEIWDDGLHFTEAGYKEMGIMVGEKMIEFIEELRPGREVSLTGKGTMGIE</sequence>
<dbReference type="InterPro" id="IPR036514">
    <property type="entry name" value="SGNH_hydro_sf"/>
</dbReference>
<reference evidence="3" key="1">
    <citation type="journal article" date="2017" name="Genome Biol. Evol.">
        <title>The complete genome sequence of the phytopathogenic fungus Sclerotinia sclerotiorum reveals insights into the genome architecture of broad host range pathogens.</title>
        <authorList>
            <person name="Derbyshire M."/>
            <person name="Denton-Giles M."/>
            <person name="Hegedus D."/>
            <person name="Seifbarghy S."/>
            <person name="Rollins J."/>
            <person name="van Kan J."/>
            <person name="Seidl M.F."/>
            <person name="Faino L."/>
            <person name="Mbengue M."/>
            <person name="Navaud O."/>
            <person name="Raffaele S."/>
            <person name="Hammond-Kosack K."/>
            <person name="Heard S."/>
            <person name="Oliver R."/>
        </authorList>
    </citation>
    <scope>NUCLEOTIDE SEQUENCE [LARGE SCALE GENOMIC DNA]</scope>
    <source>
        <strain evidence="3">ATCC 18683 / 1980 / Ss-1</strain>
    </source>
</reference>
<evidence type="ECO:0000313" key="3">
    <source>
        <dbReference type="Proteomes" id="UP000177798"/>
    </source>
</evidence>
<dbReference type="Gene3D" id="3.40.50.1110">
    <property type="entry name" value="SGNH hydrolase"/>
    <property type="match status" value="1"/>
</dbReference>
<evidence type="ECO:0000259" key="1">
    <source>
        <dbReference type="Pfam" id="PF13472"/>
    </source>
</evidence>
<gene>
    <name evidence="2" type="ORF">sscle_01g010030</name>
</gene>
<name>A0A1D9PVC0_SCLS1</name>